<protein>
    <submittedName>
        <fullName evidence="2">Uncharacterized protein</fullName>
    </submittedName>
</protein>
<gene>
    <name evidence="2" type="ORF">SCLAR_v1c06080</name>
</gene>
<sequence length="322" mass="35222">MIYNKLSQKWKLGLGIGLISFGGAFSLTAGLMAIPGMGLESLKFINSVEKQIDVILPKDKYVLDGKSMAYDIVVENSLKASFAADALSTLDFKSDDKDGTLKSQYEAFADQWWDKYWKEKTDKKEDTDLNAIGKNMIEFDKAVADKFHSYGYVHTGWGWLFSKGSLSDTFSSDFQAFAGAQQSIWDQADYEATLSWQPTGLSKFKVTGANGGNIVNNKVWLLNQQIDGLKLLVSLGNLDLGGILGKSASPRLDLNLGVLKNKDLTEKDIAAKITVADLYHPDFTTAIGTQRAAIVMMFMSIVILPASVGLGVLAIIEFKKGA</sequence>
<keyword evidence="1" id="KW-1133">Transmembrane helix</keyword>
<accession>A0A2K8KGW7</accession>
<evidence type="ECO:0000256" key="1">
    <source>
        <dbReference type="SAM" id="Phobius"/>
    </source>
</evidence>
<organism evidence="2 3">
    <name type="scientific">Spiroplasma clarkii</name>
    <dbReference type="NCBI Taxonomy" id="2139"/>
    <lineage>
        <taxon>Bacteria</taxon>
        <taxon>Bacillati</taxon>
        <taxon>Mycoplasmatota</taxon>
        <taxon>Mollicutes</taxon>
        <taxon>Entomoplasmatales</taxon>
        <taxon>Spiroplasmataceae</taxon>
        <taxon>Spiroplasma</taxon>
    </lineage>
</organism>
<proteinExistence type="predicted"/>
<feature type="transmembrane region" description="Helical" evidence="1">
    <location>
        <begin position="292"/>
        <end position="316"/>
    </location>
</feature>
<feature type="transmembrane region" description="Helical" evidence="1">
    <location>
        <begin position="12"/>
        <end position="34"/>
    </location>
</feature>
<dbReference type="Proteomes" id="UP000231179">
    <property type="component" value="Chromosome"/>
</dbReference>
<keyword evidence="3" id="KW-1185">Reference proteome</keyword>
<reference evidence="2 3" key="1">
    <citation type="submission" date="2017-11" db="EMBL/GenBank/DDBJ databases">
        <title>Complete genome sequence of Spiroplasma clarkii CN-5 (DSM 19994).</title>
        <authorList>
            <person name="Tsai Y.-M."/>
            <person name="Chang A."/>
            <person name="Lo W.-S."/>
            <person name="Kuo C.-H."/>
        </authorList>
    </citation>
    <scope>NUCLEOTIDE SEQUENCE [LARGE SCALE GENOMIC DNA]</scope>
    <source>
        <strain evidence="2 3">CN-5</strain>
    </source>
</reference>
<evidence type="ECO:0000313" key="3">
    <source>
        <dbReference type="Proteomes" id="UP000231179"/>
    </source>
</evidence>
<dbReference type="EMBL" id="CP024870">
    <property type="protein sequence ID" value="ATX70927.1"/>
    <property type="molecule type" value="Genomic_DNA"/>
</dbReference>
<keyword evidence="1" id="KW-0812">Transmembrane</keyword>
<dbReference type="RefSeq" id="WP_100254478.1">
    <property type="nucleotide sequence ID" value="NZ_CP024870.1"/>
</dbReference>
<name>A0A2K8KGW7_9MOLU</name>
<dbReference type="AlphaFoldDB" id="A0A2K8KGW7"/>
<evidence type="ECO:0000313" key="2">
    <source>
        <dbReference type="EMBL" id="ATX70927.1"/>
    </source>
</evidence>
<keyword evidence="1" id="KW-0472">Membrane</keyword>